<evidence type="ECO:0000256" key="2">
    <source>
        <dbReference type="ARBA" id="ARBA00005466"/>
    </source>
</evidence>
<keyword evidence="9" id="KW-1185">Reference proteome</keyword>
<evidence type="ECO:0000256" key="3">
    <source>
        <dbReference type="ARBA" id="ARBA00022630"/>
    </source>
</evidence>
<feature type="compositionally biased region" description="Low complexity" evidence="6">
    <location>
        <begin position="8"/>
        <end position="20"/>
    </location>
</feature>
<dbReference type="RefSeq" id="WP_241060032.1">
    <property type="nucleotide sequence ID" value="NZ_JAKWJU010000002.1"/>
</dbReference>
<evidence type="ECO:0000313" key="9">
    <source>
        <dbReference type="Proteomes" id="UP001166784"/>
    </source>
</evidence>
<dbReference type="Proteomes" id="UP001166784">
    <property type="component" value="Unassembled WGS sequence"/>
</dbReference>
<dbReference type="InterPro" id="IPR006093">
    <property type="entry name" value="Oxy_OxRdtase_FAD_BS"/>
</dbReference>
<dbReference type="PROSITE" id="PS00862">
    <property type="entry name" value="OX2_COVAL_FAD"/>
    <property type="match status" value="1"/>
</dbReference>
<evidence type="ECO:0000256" key="6">
    <source>
        <dbReference type="SAM" id="MobiDB-lite"/>
    </source>
</evidence>
<evidence type="ECO:0000313" key="8">
    <source>
        <dbReference type="EMBL" id="MCH6161538.1"/>
    </source>
</evidence>
<dbReference type="EMBL" id="JAKWJU010000002">
    <property type="protein sequence ID" value="MCH6161538.1"/>
    <property type="molecule type" value="Genomic_DNA"/>
</dbReference>
<name>A0ABS9SZ35_9ACTN</name>
<dbReference type="InterPro" id="IPR016166">
    <property type="entry name" value="FAD-bd_PCMH"/>
</dbReference>
<comment type="similarity">
    <text evidence="2">Belongs to the oxygen-dependent FAD-linked oxidoreductase family.</text>
</comment>
<dbReference type="Gene3D" id="3.30.43.10">
    <property type="entry name" value="Uridine Diphospho-n-acetylenolpyruvylglucosamine Reductase, domain 2"/>
    <property type="match status" value="1"/>
</dbReference>
<dbReference type="InterPro" id="IPR036318">
    <property type="entry name" value="FAD-bd_PCMH-like_sf"/>
</dbReference>
<proteinExistence type="inferred from homology"/>
<feature type="domain" description="FAD-binding PCMH-type" evidence="7">
    <location>
        <begin position="45"/>
        <end position="213"/>
    </location>
</feature>
<dbReference type="PROSITE" id="PS51387">
    <property type="entry name" value="FAD_PCMH"/>
    <property type="match status" value="1"/>
</dbReference>
<dbReference type="Gene3D" id="3.40.462.20">
    <property type="match status" value="1"/>
</dbReference>
<evidence type="ECO:0000256" key="4">
    <source>
        <dbReference type="ARBA" id="ARBA00022827"/>
    </source>
</evidence>
<dbReference type="InterPro" id="IPR006094">
    <property type="entry name" value="Oxid_FAD_bind_N"/>
</dbReference>
<reference evidence="8" key="1">
    <citation type="submission" date="2022-03" db="EMBL/GenBank/DDBJ databases">
        <authorList>
            <person name="Santos J.D.N."/>
            <person name="Kallscheuer N."/>
            <person name="Jogler C."/>
            <person name="Lage O.M."/>
        </authorList>
    </citation>
    <scope>NUCLEOTIDE SEQUENCE</scope>
    <source>
        <strain evidence="8">M600PL45_2</strain>
    </source>
</reference>
<protein>
    <submittedName>
        <fullName evidence="8">FAD-dependent oxidoreductase</fullName>
    </submittedName>
</protein>
<dbReference type="PANTHER" id="PTHR42973:SF39">
    <property type="entry name" value="FAD-BINDING PCMH-TYPE DOMAIN-CONTAINING PROTEIN"/>
    <property type="match status" value="1"/>
</dbReference>
<reference evidence="8" key="2">
    <citation type="journal article" date="2023" name="Int. J. Syst. Evol. Microbiol.">
        <title>Streptomyces marispadix sp. nov., isolated from marine beach sediment of the Northern Coast of Portugal.</title>
        <authorList>
            <person name="dos Santos J.D.N."/>
            <person name="Vitorino I.R."/>
            <person name="Kallscheuer N."/>
            <person name="Srivastava A."/>
            <person name="Krautwurst S."/>
            <person name="Marz M."/>
            <person name="Jogler C."/>
            <person name="Lobo Da Cunha A."/>
            <person name="Catita J."/>
            <person name="Goncalves H."/>
            <person name="Gonzalez I."/>
            <person name="Reyes F."/>
            <person name="Lage O.M."/>
        </authorList>
    </citation>
    <scope>NUCLEOTIDE SEQUENCE</scope>
    <source>
        <strain evidence="8">M600PL45_2</strain>
    </source>
</reference>
<dbReference type="InterPro" id="IPR016169">
    <property type="entry name" value="FAD-bd_PCMH_sub2"/>
</dbReference>
<comment type="cofactor">
    <cofactor evidence="1">
        <name>FAD</name>
        <dbReference type="ChEBI" id="CHEBI:57692"/>
    </cofactor>
</comment>
<sequence>MKSGSPNSGSADAGSALGDGNVRGRLLRPADAEYADETQGFQAAYRHRPDLIVRAAGADDVAAAVGHAAAHRMPVAVQATGHGLTSPQHGGMLISTRRMSEVRVDPGARTAWIGAGVRWGRVVEQAARYGLAPLSGSGPGVGAVSYTLNGGVGLLAREFGYAADHVRVVEIVTADARVRHVTADRDPELFWALRGGGGGLGVVTGMEIGLMPVERFHGGQLIYDGGSAGEVLEAWREWTATAPERLTSSLTLMRYPDLPVLPGHLRGRHVVQIQLVLDGGEAEGERLVAPLRAAGPRISETLRTMPYGEGASVYNEPDQPHPYQGANVLLGERLPDRAALDSVVELTGPSAPAMTVLNLRHMGGALSREPAVPNAVGGRDAGWLMTVLSVPDAVEGPEGSEGSEGSEGEASGPSAPAGPRELRLHHQRVFGEVAPWTVGTNLNFRYGRSAGAAPHAARAAYPAEARRRLAELKASLDPLNLFRFQQGRLEDAEPEARQGA</sequence>
<dbReference type="PANTHER" id="PTHR42973">
    <property type="entry name" value="BINDING OXIDOREDUCTASE, PUTATIVE (AFU_ORTHOLOGUE AFUA_1G17690)-RELATED"/>
    <property type="match status" value="1"/>
</dbReference>
<organism evidence="8 9">
    <name type="scientific">Streptomyces marispadix</name>
    <dbReference type="NCBI Taxonomy" id="2922868"/>
    <lineage>
        <taxon>Bacteria</taxon>
        <taxon>Bacillati</taxon>
        <taxon>Actinomycetota</taxon>
        <taxon>Actinomycetes</taxon>
        <taxon>Kitasatosporales</taxon>
        <taxon>Streptomycetaceae</taxon>
        <taxon>Streptomyces</taxon>
    </lineage>
</organism>
<gene>
    <name evidence="8" type="ORF">MMA15_14385</name>
</gene>
<feature type="compositionally biased region" description="Low complexity" evidence="6">
    <location>
        <begin position="408"/>
        <end position="419"/>
    </location>
</feature>
<dbReference type="Gene3D" id="3.30.465.10">
    <property type="match status" value="1"/>
</dbReference>
<feature type="region of interest" description="Disordered" evidence="6">
    <location>
        <begin position="393"/>
        <end position="419"/>
    </location>
</feature>
<evidence type="ECO:0000259" key="7">
    <source>
        <dbReference type="PROSITE" id="PS51387"/>
    </source>
</evidence>
<feature type="region of interest" description="Disordered" evidence="6">
    <location>
        <begin position="1"/>
        <end position="22"/>
    </location>
</feature>
<evidence type="ECO:0000256" key="5">
    <source>
        <dbReference type="ARBA" id="ARBA00023002"/>
    </source>
</evidence>
<dbReference type="SUPFAM" id="SSF56176">
    <property type="entry name" value="FAD-binding/transporter-associated domain-like"/>
    <property type="match status" value="1"/>
</dbReference>
<comment type="caution">
    <text evidence="8">The sequence shown here is derived from an EMBL/GenBank/DDBJ whole genome shotgun (WGS) entry which is preliminary data.</text>
</comment>
<keyword evidence="5" id="KW-0560">Oxidoreductase</keyword>
<keyword evidence="4" id="KW-0274">FAD</keyword>
<keyword evidence="3" id="KW-0285">Flavoprotein</keyword>
<dbReference type="InterPro" id="IPR050416">
    <property type="entry name" value="FAD-linked_Oxidoreductase"/>
</dbReference>
<accession>A0ABS9SZ35</accession>
<dbReference type="Pfam" id="PF01565">
    <property type="entry name" value="FAD_binding_4"/>
    <property type="match status" value="1"/>
</dbReference>
<evidence type="ECO:0000256" key="1">
    <source>
        <dbReference type="ARBA" id="ARBA00001974"/>
    </source>
</evidence>
<dbReference type="InterPro" id="IPR016167">
    <property type="entry name" value="FAD-bd_PCMH_sub1"/>
</dbReference>